<dbReference type="Proteomes" id="UP000279331">
    <property type="component" value="Unassembled WGS sequence"/>
</dbReference>
<dbReference type="AlphaFoldDB" id="A0A1X0LAA4"/>
<dbReference type="InterPro" id="IPR016040">
    <property type="entry name" value="NAD(P)-bd_dom"/>
</dbReference>
<dbReference type="Pfam" id="PF13460">
    <property type="entry name" value="NAD_binding_10"/>
    <property type="match status" value="1"/>
</dbReference>
<reference evidence="2 5" key="1">
    <citation type="submission" date="2017-02" db="EMBL/GenBank/DDBJ databases">
        <title>Mycobacterium kansasii genomes.</title>
        <authorList>
            <person name="Borowka P."/>
            <person name="Strapagiel D."/>
            <person name="Marciniak B."/>
            <person name="Lach J."/>
            <person name="Bakula Z."/>
            <person name="Van Ingen J."/>
            <person name="Safianowska A."/>
            <person name="Brzostek A."/>
            <person name="Dziadek J."/>
            <person name="Jagielski T."/>
        </authorList>
    </citation>
    <scope>NUCLEOTIDE SEQUENCE [LARGE SCALE GENOMIC DNA]</scope>
    <source>
        <strain evidence="2 5">12MK</strain>
    </source>
</reference>
<dbReference type="EMBL" id="MWQA01000001">
    <property type="protein sequence ID" value="ORC07122.1"/>
    <property type="molecule type" value="Genomic_DNA"/>
</dbReference>
<evidence type="ECO:0000313" key="4">
    <source>
        <dbReference type="EMBL" id="VBA30153.1"/>
    </source>
</evidence>
<evidence type="ECO:0000313" key="5">
    <source>
        <dbReference type="Proteomes" id="UP000192335"/>
    </source>
</evidence>
<name>A0A1X0LAA4_9MYCO</name>
<dbReference type="GO" id="GO:0004074">
    <property type="term" value="F:biliverdin reductase [NAD(P)H] activity"/>
    <property type="evidence" value="ECO:0007669"/>
    <property type="project" value="TreeGrafter"/>
</dbReference>
<accession>A0A1X0LAA4</accession>
<dbReference type="Proteomes" id="UP000271464">
    <property type="component" value="Unassembled WGS sequence"/>
</dbReference>
<feature type="domain" description="NAD(P)-binding" evidence="1">
    <location>
        <begin position="7"/>
        <end position="200"/>
    </location>
</feature>
<protein>
    <submittedName>
        <fullName evidence="2">Epimerase</fullName>
    </submittedName>
</protein>
<dbReference type="SUPFAM" id="SSF51735">
    <property type="entry name" value="NAD(P)-binding Rossmann-fold domains"/>
    <property type="match status" value="1"/>
</dbReference>
<dbReference type="PANTHER" id="PTHR43355">
    <property type="entry name" value="FLAVIN REDUCTASE (NADPH)"/>
    <property type="match status" value="1"/>
</dbReference>
<evidence type="ECO:0000313" key="3">
    <source>
        <dbReference type="EMBL" id="VAZ86113.1"/>
    </source>
</evidence>
<dbReference type="PANTHER" id="PTHR43355:SF2">
    <property type="entry name" value="FLAVIN REDUCTASE (NADPH)"/>
    <property type="match status" value="1"/>
</dbReference>
<dbReference type="GeneID" id="66597935"/>
<reference evidence="6 7" key="2">
    <citation type="submission" date="2018-09" db="EMBL/GenBank/DDBJ databases">
        <authorList>
            <person name="Tagini F."/>
        </authorList>
    </citation>
    <scope>NUCLEOTIDE SEQUENCE [LARGE SCALE GENOMIC DNA]</scope>
    <source>
        <strain evidence="4 6">MK4</strain>
        <strain evidence="3 7">MK42</strain>
    </source>
</reference>
<evidence type="ECO:0000259" key="1">
    <source>
        <dbReference type="Pfam" id="PF13460"/>
    </source>
</evidence>
<dbReference type="OrthoDB" id="3763081at2"/>
<evidence type="ECO:0000313" key="2">
    <source>
        <dbReference type="EMBL" id="ORC07122.1"/>
    </source>
</evidence>
<dbReference type="InterPro" id="IPR051606">
    <property type="entry name" value="Polyketide_Oxido-like"/>
</dbReference>
<dbReference type="Proteomes" id="UP000192335">
    <property type="component" value="Unassembled WGS sequence"/>
</dbReference>
<dbReference type="EMBL" id="UPHL01000142">
    <property type="protein sequence ID" value="VAZ86113.1"/>
    <property type="molecule type" value="Genomic_DNA"/>
</dbReference>
<evidence type="ECO:0000313" key="6">
    <source>
        <dbReference type="Proteomes" id="UP000271464"/>
    </source>
</evidence>
<keyword evidence="6" id="KW-1185">Reference proteome</keyword>
<comment type="caution">
    <text evidence="2">The sequence shown here is derived from an EMBL/GenBank/DDBJ whole genome shotgun (WGS) entry which is preliminary data.</text>
</comment>
<organism evidence="2 5">
    <name type="scientific">Mycobacterium persicum</name>
    <dbReference type="NCBI Taxonomy" id="1487726"/>
    <lineage>
        <taxon>Bacteria</taxon>
        <taxon>Bacillati</taxon>
        <taxon>Actinomycetota</taxon>
        <taxon>Actinomycetes</taxon>
        <taxon>Mycobacteriales</taxon>
        <taxon>Mycobacteriaceae</taxon>
        <taxon>Mycobacterium</taxon>
    </lineage>
</organism>
<sequence>MKITVFGATGGVGKHLVTQALQRGYSVNAVVRDAARLPITSPGLSVSTVPGLEEPTLLRPALRGSDAVLSAVGPHGRKDTAVAATSTRSIVRAMQATGVERLVAVSAAPVGPVPPGESLLTRTVVLPILTTVLRNVYTDLAEMEAELGRSRIAWTVVRPPKLSNKPLTGSYRTVLGGNVPRGSAISRADVAHLMLTALDQSATVRQVIGIAY</sequence>
<evidence type="ECO:0000313" key="7">
    <source>
        <dbReference type="Proteomes" id="UP000279331"/>
    </source>
</evidence>
<gene>
    <name evidence="2" type="ORF">B4U45_11375</name>
    <name evidence="3" type="ORF">LAUMK42_04956</name>
    <name evidence="4" type="ORF">LAUMK4_04981</name>
</gene>
<dbReference type="RefSeq" id="WP_075547625.1">
    <property type="nucleotide sequence ID" value="NZ_LWCM01000094.1"/>
</dbReference>
<proteinExistence type="predicted"/>
<dbReference type="GO" id="GO:0042602">
    <property type="term" value="F:riboflavin reductase (NADPH) activity"/>
    <property type="evidence" value="ECO:0007669"/>
    <property type="project" value="TreeGrafter"/>
</dbReference>
<dbReference type="Gene3D" id="3.40.50.720">
    <property type="entry name" value="NAD(P)-binding Rossmann-like Domain"/>
    <property type="match status" value="1"/>
</dbReference>
<dbReference type="InterPro" id="IPR036291">
    <property type="entry name" value="NAD(P)-bd_dom_sf"/>
</dbReference>
<dbReference type="EMBL" id="UPHM01000134">
    <property type="protein sequence ID" value="VBA30153.1"/>
    <property type="molecule type" value="Genomic_DNA"/>
</dbReference>